<dbReference type="InterPro" id="IPR003779">
    <property type="entry name" value="CMD-like"/>
</dbReference>
<gene>
    <name evidence="2" type="ORF">CR205_10060</name>
</gene>
<dbReference type="RefSeq" id="WP_110519152.1">
    <property type="nucleotide sequence ID" value="NZ_PDOF01000001.1"/>
</dbReference>
<keyword evidence="3" id="KW-1185">Reference proteome</keyword>
<evidence type="ECO:0000259" key="1">
    <source>
        <dbReference type="Pfam" id="PF02627"/>
    </source>
</evidence>
<evidence type="ECO:0000313" key="3">
    <source>
        <dbReference type="Proteomes" id="UP000248066"/>
    </source>
</evidence>
<protein>
    <recommendedName>
        <fullName evidence="1">Carboxymuconolactone decarboxylase-like domain-containing protein</fullName>
    </recommendedName>
</protein>
<dbReference type="InterPro" id="IPR004675">
    <property type="entry name" value="AhpD_core"/>
</dbReference>
<name>A0A2W0HDE3_9BACI</name>
<organism evidence="2 3">
    <name type="scientific">Alteribacter lacisalsi</name>
    <dbReference type="NCBI Taxonomy" id="2045244"/>
    <lineage>
        <taxon>Bacteria</taxon>
        <taxon>Bacillati</taxon>
        <taxon>Bacillota</taxon>
        <taxon>Bacilli</taxon>
        <taxon>Bacillales</taxon>
        <taxon>Bacillaceae</taxon>
        <taxon>Alteribacter</taxon>
    </lineage>
</organism>
<dbReference type="AlphaFoldDB" id="A0A2W0HDE3"/>
<dbReference type="OrthoDB" id="9801997at2"/>
<dbReference type="Gene3D" id="1.20.1290.10">
    <property type="entry name" value="AhpD-like"/>
    <property type="match status" value="1"/>
</dbReference>
<reference evidence="2 3" key="1">
    <citation type="submission" date="2017-10" db="EMBL/GenBank/DDBJ databases">
        <title>Bacillus sp. nov., a halophilic bacterium isolated from a Yangshapao Lake.</title>
        <authorList>
            <person name="Wang H."/>
        </authorList>
    </citation>
    <scope>NUCLEOTIDE SEQUENCE [LARGE SCALE GENOMIC DNA]</scope>
    <source>
        <strain evidence="2 3">YSP-3</strain>
    </source>
</reference>
<dbReference type="Pfam" id="PF02627">
    <property type="entry name" value="CMD"/>
    <property type="match status" value="1"/>
</dbReference>
<dbReference type="Proteomes" id="UP000248066">
    <property type="component" value="Unassembled WGS sequence"/>
</dbReference>
<dbReference type="NCBIfam" id="TIGR00778">
    <property type="entry name" value="ahpD_dom"/>
    <property type="match status" value="1"/>
</dbReference>
<dbReference type="EMBL" id="PDOF01000001">
    <property type="protein sequence ID" value="PYZ98891.1"/>
    <property type="molecule type" value="Genomic_DNA"/>
</dbReference>
<sequence length="163" mass="18621">MPWIKPVKMSEMKKIQKEDASQPTVFHRLMGHTPELLEAFTPLQNAVKQVSISDLMREQIITYVSRLNGCEYCTASHAEMLRSLGETEDQIENLLEDRMSSFDDETKAVLTYAKHLAKERQALSRDDIELLRSFGMSDRKIAEVNHLIAYTSYTNQLSIGLGL</sequence>
<dbReference type="SUPFAM" id="SSF69118">
    <property type="entry name" value="AhpD-like"/>
    <property type="match status" value="1"/>
</dbReference>
<dbReference type="NCBIfam" id="TIGR01926">
    <property type="entry name" value="peroxid_rel"/>
    <property type="match status" value="1"/>
</dbReference>
<dbReference type="GO" id="GO:0051920">
    <property type="term" value="F:peroxiredoxin activity"/>
    <property type="evidence" value="ECO:0007669"/>
    <property type="project" value="InterPro"/>
</dbReference>
<dbReference type="InterPro" id="IPR029032">
    <property type="entry name" value="AhpD-like"/>
</dbReference>
<dbReference type="PANTHER" id="PTHR35446">
    <property type="entry name" value="SI:CH211-175M2.5"/>
    <property type="match status" value="1"/>
</dbReference>
<proteinExistence type="predicted"/>
<accession>A0A2W0HDE3</accession>
<evidence type="ECO:0000313" key="2">
    <source>
        <dbReference type="EMBL" id="PYZ98891.1"/>
    </source>
</evidence>
<dbReference type="PANTHER" id="PTHR35446:SF2">
    <property type="entry name" value="CARBOXYMUCONOLACTONE DECARBOXYLASE-LIKE DOMAIN-CONTAINING PROTEIN"/>
    <property type="match status" value="1"/>
</dbReference>
<feature type="domain" description="Carboxymuconolactone decarboxylase-like" evidence="1">
    <location>
        <begin position="34"/>
        <end position="101"/>
    </location>
</feature>
<comment type="caution">
    <text evidence="2">The sequence shown here is derived from an EMBL/GenBank/DDBJ whole genome shotgun (WGS) entry which is preliminary data.</text>
</comment>
<dbReference type="InterPro" id="IPR010195">
    <property type="entry name" value="Uncharacterised_peroxidase-rel"/>
</dbReference>